<name>A0A147KMV6_THECS</name>
<evidence type="ECO:0000313" key="1">
    <source>
        <dbReference type="EMBL" id="KUP98599.1"/>
    </source>
</evidence>
<proteinExistence type="predicted"/>
<dbReference type="EMBL" id="LGEM01000004">
    <property type="protein sequence ID" value="KUP98599.1"/>
    <property type="molecule type" value="Genomic_DNA"/>
</dbReference>
<keyword evidence="2" id="KW-1185">Reference proteome</keyword>
<evidence type="ECO:0000313" key="2">
    <source>
        <dbReference type="Proteomes" id="UP000074382"/>
    </source>
</evidence>
<accession>A0A147KMV6</accession>
<gene>
    <name evidence="1" type="ORF">AC529_00560</name>
</gene>
<dbReference type="AlphaFoldDB" id="A0A147KMV6"/>
<dbReference type="PATRIC" id="fig|665004.4.peg.1625"/>
<comment type="caution">
    <text evidence="1">The sequence shown here is derived from an EMBL/GenBank/DDBJ whole genome shotgun (WGS) entry which is preliminary data.</text>
</comment>
<protein>
    <submittedName>
        <fullName evidence="1">Uncharacterized protein</fullName>
    </submittedName>
</protein>
<sequence length="140" mass="15547">MTTAAWETVRERAAALFGRGRPAAEAELDQTREELVERESTAEEAVAEWRPKLRRLLKHHPDAAAELRALLDDLAPAREGKVVNTIIGEVTGTAIQAHTIHGGITTTTYQGDHIDQRHARAGRDVIGVQYDQHRGPREED</sequence>
<reference evidence="2" key="1">
    <citation type="journal article" date="2017" name="Acta Aliment.">
        <title>Plant polysaccharide degrading enzyme system of Thermpbifida cellulosilytica TB100 revealed by de novo genome project data.</title>
        <authorList>
            <person name="Toth A."/>
            <person name="Baka E."/>
            <person name="Luzics S."/>
            <person name="Bata-Vidacs I."/>
            <person name="Nagy I."/>
            <person name="Balint B."/>
            <person name="Herceg R."/>
            <person name="Olasz F."/>
            <person name="Wilk T."/>
            <person name="Nagy T."/>
            <person name="Kriszt B."/>
            <person name="Nagy I."/>
            <person name="Kukolya J."/>
        </authorList>
    </citation>
    <scope>NUCLEOTIDE SEQUENCE [LARGE SCALE GENOMIC DNA]</scope>
    <source>
        <strain evidence="2">TB100</strain>
    </source>
</reference>
<organism evidence="1 2">
    <name type="scientific">Thermobifida cellulosilytica TB100</name>
    <dbReference type="NCBI Taxonomy" id="665004"/>
    <lineage>
        <taxon>Bacteria</taxon>
        <taxon>Bacillati</taxon>
        <taxon>Actinomycetota</taxon>
        <taxon>Actinomycetes</taxon>
        <taxon>Streptosporangiales</taxon>
        <taxon>Nocardiopsidaceae</taxon>
        <taxon>Thermobifida</taxon>
    </lineage>
</organism>
<dbReference type="Proteomes" id="UP000074382">
    <property type="component" value="Unassembled WGS sequence"/>
</dbReference>